<dbReference type="GO" id="GO:0005524">
    <property type="term" value="F:ATP binding"/>
    <property type="evidence" value="ECO:0007669"/>
    <property type="project" value="UniProtKB-KW"/>
</dbReference>
<dbReference type="Gene3D" id="1.20.5.1930">
    <property type="match status" value="1"/>
</dbReference>
<dbReference type="PANTHER" id="PTHR24421">
    <property type="entry name" value="NITRATE/NITRITE SENSOR PROTEIN NARX-RELATED"/>
    <property type="match status" value="1"/>
</dbReference>
<evidence type="ECO:0000259" key="10">
    <source>
        <dbReference type="Pfam" id="PF02518"/>
    </source>
</evidence>
<feature type="transmembrane region" description="Helical" evidence="9">
    <location>
        <begin position="88"/>
        <end position="105"/>
    </location>
</feature>
<keyword evidence="6 12" id="KW-0418">Kinase</keyword>
<dbReference type="EC" id="2.7.13.3" evidence="2"/>
<keyword evidence="5" id="KW-0547">Nucleotide-binding</keyword>
<evidence type="ECO:0000256" key="6">
    <source>
        <dbReference type="ARBA" id="ARBA00022777"/>
    </source>
</evidence>
<dbReference type="EMBL" id="LMWU01000040">
    <property type="protein sequence ID" value="KUN61706.1"/>
    <property type="molecule type" value="Genomic_DNA"/>
</dbReference>
<dbReference type="GO" id="GO:0046983">
    <property type="term" value="F:protein dimerization activity"/>
    <property type="evidence" value="ECO:0007669"/>
    <property type="project" value="InterPro"/>
</dbReference>
<keyword evidence="8" id="KW-0902">Two-component regulatory system</keyword>
<dbReference type="PANTHER" id="PTHR24421:SF10">
    <property type="entry name" value="NITRATE_NITRITE SENSOR PROTEIN NARQ"/>
    <property type="match status" value="1"/>
</dbReference>
<dbReference type="InterPro" id="IPR011712">
    <property type="entry name" value="Sig_transdc_His_kin_sub3_dim/P"/>
</dbReference>
<sequence>MKSVSARGCAGGAGVGALFAAVFVDVAYSTEGDGPSWPLAATLLLGGVAVLWPADRHPRRLTPQLRTTVPAVASLLCTVDSVARSGVLFGPGELAILLCLLFVAVRHCPRNWVVACAALDGAAVLALPVRPFLAEQDTMLGFMLIGLLLVGLTIAFAAYLRSQDYRRTVAVSETRRAERLAIAADLHDFVAHHVTGILVQTQVARMMADTGTEELDPVLAGIERAATEALASMRRTVGVLRDTEDAADRRPVGDLAGIAGLIEGFASPVQKATLHRETSVPDDLPHEVQAAAFRVVQEALTNVRRHAGDATLVTVGLRYEGAGLQVTVSDDGRGGSQLPAAAHGGGFGLVGLKERVTALGGDLHAGPRSEHGWEVRAVFPG</sequence>
<evidence type="ECO:0000256" key="1">
    <source>
        <dbReference type="ARBA" id="ARBA00000085"/>
    </source>
</evidence>
<evidence type="ECO:0000256" key="3">
    <source>
        <dbReference type="ARBA" id="ARBA00022553"/>
    </source>
</evidence>
<dbReference type="STRING" id="58343.AQJ46_35405"/>
<keyword evidence="4" id="KW-0808">Transferase</keyword>
<dbReference type="Proteomes" id="UP000053669">
    <property type="component" value="Unassembled WGS sequence"/>
</dbReference>
<dbReference type="Pfam" id="PF07730">
    <property type="entry name" value="HisKA_3"/>
    <property type="match status" value="1"/>
</dbReference>
<feature type="transmembrane region" description="Helical" evidence="9">
    <location>
        <begin position="139"/>
        <end position="160"/>
    </location>
</feature>
<proteinExistence type="predicted"/>
<reference evidence="12 13" key="1">
    <citation type="submission" date="2015-10" db="EMBL/GenBank/DDBJ databases">
        <title>Draft genome sequence of Streptomyces canus DSM 40017, type strain for the species Streptomyces canus.</title>
        <authorList>
            <person name="Ruckert C."/>
            <person name="Winkler A."/>
            <person name="Kalinowski J."/>
            <person name="Kampfer P."/>
            <person name="Glaeser S."/>
        </authorList>
    </citation>
    <scope>NUCLEOTIDE SEQUENCE [LARGE SCALE GENOMIC DNA]</scope>
    <source>
        <strain evidence="12 13">DSM 40017</strain>
    </source>
</reference>
<dbReference type="InterPro" id="IPR003594">
    <property type="entry name" value="HATPase_dom"/>
</dbReference>
<organism evidence="12 13">
    <name type="scientific">Streptomyces canus</name>
    <dbReference type="NCBI Taxonomy" id="58343"/>
    <lineage>
        <taxon>Bacteria</taxon>
        <taxon>Bacillati</taxon>
        <taxon>Actinomycetota</taxon>
        <taxon>Actinomycetes</taxon>
        <taxon>Kitasatosporales</taxon>
        <taxon>Streptomycetaceae</taxon>
        <taxon>Streptomyces</taxon>
        <taxon>Streptomyces aurantiacus group</taxon>
    </lineage>
</organism>
<keyword evidence="7" id="KW-0067">ATP-binding</keyword>
<protein>
    <recommendedName>
        <fullName evidence="2">histidine kinase</fullName>
        <ecNumber evidence="2">2.7.13.3</ecNumber>
    </recommendedName>
</protein>
<evidence type="ECO:0000256" key="8">
    <source>
        <dbReference type="ARBA" id="ARBA00023012"/>
    </source>
</evidence>
<keyword evidence="3" id="KW-0597">Phosphoprotein</keyword>
<evidence type="ECO:0000256" key="9">
    <source>
        <dbReference type="SAM" id="Phobius"/>
    </source>
</evidence>
<dbReference type="SUPFAM" id="SSF55874">
    <property type="entry name" value="ATPase domain of HSP90 chaperone/DNA topoisomerase II/histidine kinase"/>
    <property type="match status" value="1"/>
</dbReference>
<evidence type="ECO:0000313" key="12">
    <source>
        <dbReference type="EMBL" id="KUN61706.1"/>
    </source>
</evidence>
<dbReference type="GO" id="GO:0016020">
    <property type="term" value="C:membrane"/>
    <property type="evidence" value="ECO:0007669"/>
    <property type="project" value="InterPro"/>
</dbReference>
<evidence type="ECO:0000256" key="2">
    <source>
        <dbReference type="ARBA" id="ARBA00012438"/>
    </source>
</evidence>
<feature type="domain" description="Histidine kinase/HSP90-like ATPase" evidence="10">
    <location>
        <begin position="290"/>
        <end position="380"/>
    </location>
</feature>
<keyword evidence="9" id="KW-0812">Transmembrane</keyword>
<dbReference type="InterPro" id="IPR050482">
    <property type="entry name" value="Sensor_HK_TwoCompSys"/>
</dbReference>
<dbReference type="InterPro" id="IPR036890">
    <property type="entry name" value="HATPase_C_sf"/>
</dbReference>
<keyword evidence="9" id="KW-0472">Membrane</keyword>
<comment type="caution">
    <text evidence="12">The sequence shown here is derived from an EMBL/GenBank/DDBJ whole genome shotgun (WGS) entry which is preliminary data.</text>
</comment>
<dbReference type="CDD" id="cd16917">
    <property type="entry name" value="HATPase_UhpB-NarQ-NarX-like"/>
    <property type="match status" value="1"/>
</dbReference>
<comment type="catalytic activity">
    <reaction evidence="1">
        <text>ATP + protein L-histidine = ADP + protein N-phospho-L-histidine.</text>
        <dbReference type="EC" id="2.7.13.3"/>
    </reaction>
</comment>
<evidence type="ECO:0000256" key="4">
    <source>
        <dbReference type="ARBA" id="ARBA00022679"/>
    </source>
</evidence>
<feature type="transmembrane region" description="Helical" evidence="9">
    <location>
        <begin position="112"/>
        <end position="133"/>
    </location>
</feature>
<evidence type="ECO:0000313" key="13">
    <source>
        <dbReference type="Proteomes" id="UP000053669"/>
    </source>
</evidence>
<accession>A0A124HWI6</accession>
<dbReference type="AlphaFoldDB" id="A0A124HWI6"/>
<evidence type="ECO:0000256" key="7">
    <source>
        <dbReference type="ARBA" id="ARBA00022840"/>
    </source>
</evidence>
<dbReference type="Gene3D" id="3.30.565.10">
    <property type="entry name" value="Histidine kinase-like ATPase, C-terminal domain"/>
    <property type="match status" value="1"/>
</dbReference>
<dbReference type="GO" id="GO:0000155">
    <property type="term" value="F:phosphorelay sensor kinase activity"/>
    <property type="evidence" value="ECO:0007669"/>
    <property type="project" value="InterPro"/>
</dbReference>
<evidence type="ECO:0000259" key="11">
    <source>
        <dbReference type="Pfam" id="PF07730"/>
    </source>
</evidence>
<name>A0A124HWI6_9ACTN</name>
<evidence type="ECO:0000256" key="5">
    <source>
        <dbReference type="ARBA" id="ARBA00022741"/>
    </source>
</evidence>
<gene>
    <name evidence="12" type="ORF">AQJ46_35405</name>
</gene>
<feature type="domain" description="Signal transduction histidine kinase subgroup 3 dimerisation and phosphoacceptor" evidence="11">
    <location>
        <begin position="178"/>
        <end position="244"/>
    </location>
</feature>
<dbReference type="RefSeq" id="WP_059209442.1">
    <property type="nucleotide sequence ID" value="NZ_KQ948668.1"/>
</dbReference>
<keyword evidence="9" id="KW-1133">Transmembrane helix</keyword>
<feature type="transmembrane region" description="Helical" evidence="9">
    <location>
        <begin position="12"/>
        <end position="30"/>
    </location>
</feature>
<dbReference type="Pfam" id="PF02518">
    <property type="entry name" value="HATPase_c"/>
    <property type="match status" value="1"/>
</dbReference>